<dbReference type="InterPro" id="IPR009003">
    <property type="entry name" value="Peptidase_S1_PA"/>
</dbReference>
<dbReference type="Gene3D" id="2.40.10.10">
    <property type="entry name" value="Trypsin-like serine proteases"/>
    <property type="match status" value="1"/>
</dbReference>
<keyword evidence="1" id="KW-0378">Hydrolase</keyword>
<reference evidence="2" key="1">
    <citation type="journal article" date="2019" name="Int. J. Syst. Evol. Microbiol.">
        <title>The Global Catalogue of Microorganisms (GCM) 10K type strain sequencing project: providing services to taxonomists for standard genome sequencing and annotation.</title>
        <authorList>
            <consortium name="The Broad Institute Genomics Platform"/>
            <consortium name="The Broad Institute Genome Sequencing Center for Infectious Disease"/>
            <person name="Wu L."/>
            <person name="Ma J."/>
        </authorList>
    </citation>
    <scope>NUCLEOTIDE SEQUENCE [LARGE SCALE GENOMIC DNA]</scope>
    <source>
        <strain evidence="2">CGMCC 4.7117</strain>
    </source>
</reference>
<proteinExistence type="predicted"/>
<name>A0ABV9J9U2_9ACTN</name>
<dbReference type="SUPFAM" id="SSF50494">
    <property type="entry name" value="Trypsin-like serine proteases"/>
    <property type="match status" value="1"/>
</dbReference>
<dbReference type="GO" id="GO:0016787">
    <property type="term" value="F:hydrolase activity"/>
    <property type="evidence" value="ECO:0007669"/>
    <property type="project" value="UniProtKB-KW"/>
</dbReference>
<dbReference type="RefSeq" id="WP_381188074.1">
    <property type="nucleotide sequence ID" value="NZ_JBHSFR010000090.1"/>
</dbReference>
<evidence type="ECO:0000313" key="2">
    <source>
        <dbReference type="Proteomes" id="UP001595913"/>
    </source>
</evidence>
<protein>
    <submittedName>
        <fullName evidence="1">Trypsin-like serine peptidase</fullName>
        <ecNumber evidence="1">3.4.21.-</ecNumber>
    </submittedName>
</protein>
<gene>
    <name evidence="1" type="ORF">ACFPEU_56085</name>
</gene>
<dbReference type="Proteomes" id="UP001595913">
    <property type="component" value="Unassembled WGS sequence"/>
</dbReference>
<accession>A0ABV9J9U2</accession>
<sequence length="102" mass="10176">FGRAAGERVTAFGYPATSPQRGEVLLYCAGTSQRAPEGEQRVPCDLGGGASGGPWLAGFDSATGKGTVVSVNSHGAGDGGSPMYGPTLGKTARAVYDAAQRG</sequence>
<keyword evidence="2" id="KW-1185">Reference proteome</keyword>
<dbReference type="InterPro" id="IPR043504">
    <property type="entry name" value="Peptidase_S1_PA_chymotrypsin"/>
</dbReference>
<dbReference type="EC" id="3.4.21.-" evidence="1"/>
<dbReference type="EMBL" id="JBHSFR010000090">
    <property type="protein sequence ID" value="MFC4651237.1"/>
    <property type="molecule type" value="Genomic_DNA"/>
</dbReference>
<feature type="non-terminal residue" evidence="1">
    <location>
        <position position="1"/>
    </location>
</feature>
<organism evidence="1 2">
    <name type="scientific">Streptomyces mangrovi</name>
    <dbReference type="NCBI Taxonomy" id="1206892"/>
    <lineage>
        <taxon>Bacteria</taxon>
        <taxon>Bacillati</taxon>
        <taxon>Actinomycetota</taxon>
        <taxon>Actinomycetes</taxon>
        <taxon>Kitasatosporales</taxon>
        <taxon>Streptomycetaceae</taxon>
        <taxon>Streptomyces</taxon>
    </lineage>
</organism>
<comment type="caution">
    <text evidence="1">The sequence shown here is derived from an EMBL/GenBank/DDBJ whole genome shotgun (WGS) entry which is preliminary data.</text>
</comment>
<evidence type="ECO:0000313" key="1">
    <source>
        <dbReference type="EMBL" id="MFC4651237.1"/>
    </source>
</evidence>